<gene>
    <name evidence="2" type="ORF">SAMN05216463_10329</name>
</gene>
<name>A0A1M6S7T3_XYLRU</name>
<proteinExistence type="predicted"/>
<dbReference type="AlphaFoldDB" id="A0A1M6S7T3"/>
<dbReference type="InterPro" id="IPR025669">
    <property type="entry name" value="AAA_dom"/>
</dbReference>
<dbReference type="EMBL" id="FRBD01000003">
    <property type="protein sequence ID" value="SHK40770.1"/>
    <property type="molecule type" value="Genomic_DNA"/>
</dbReference>
<dbReference type="InterPro" id="IPR027417">
    <property type="entry name" value="P-loop_NTPase"/>
</dbReference>
<dbReference type="InterPro" id="IPR050678">
    <property type="entry name" value="DNA_Partitioning_ATPase"/>
</dbReference>
<dbReference type="OrthoDB" id="9815116at2"/>
<evidence type="ECO:0000259" key="1">
    <source>
        <dbReference type="Pfam" id="PF13614"/>
    </source>
</evidence>
<dbReference type="Pfam" id="PF13614">
    <property type="entry name" value="AAA_31"/>
    <property type="match status" value="1"/>
</dbReference>
<dbReference type="PIRSF" id="PIRSF009320">
    <property type="entry name" value="Nuc_binding_HP_1000"/>
    <property type="match status" value="1"/>
</dbReference>
<dbReference type="CDD" id="cd02042">
    <property type="entry name" value="ParAB_family"/>
    <property type="match status" value="1"/>
</dbReference>
<accession>A0A1M6S7T3</accession>
<dbReference type="RefSeq" id="WP_073204730.1">
    <property type="nucleotide sequence ID" value="NZ_FRBD01000003.1"/>
</dbReference>
<evidence type="ECO:0000313" key="3">
    <source>
        <dbReference type="Proteomes" id="UP000184130"/>
    </source>
</evidence>
<feature type="domain" description="AAA" evidence="1">
    <location>
        <begin position="8"/>
        <end position="174"/>
    </location>
</feature>
<sequence>MATTKKTRIITVVNHKGGVGKTMTAANLGAALAKMGKTVLLVDADGQCNLTMQCVEVVSVPTLSDYLNNDDIEVQPQQVSKKLFLIPGSSALDADSHNIELSIEEDAGATRYMADWLEKVKDEYDYIIIDSAPGSGAMLVNVIVAADELIIPIADKFSIPGAKKLTQIIRANNKEVSGHYLLTKQTRWGVSKQIKELLLEQASENLYHTAIRQCEELNKAAACGMSIFEYSPKSNGAEDYMALAKEINKATKDKDMPF</sequence>
<evidence type="ECO:0000313" key="2">
    <source>
        <dbReference type="EMBL" id="SHK40770.1"/>
    </source>
</evidence>
<dbReference type="PANTHER" id="PTHR13696:SF99">
    <property type="entry name" value="COBYRINIC ACID AC-DIAMIDE SYNTHASE"/>
    <property type="match status" value="1"/>
</dbReference>
<reference evidence="2 3" key="1">
    <citation type="submission" date="2016-11" db="EMBL/GenBank/DDBJ databases">
        <authorList>
            <person name="Jaros S."/>
            <person name="Januszkiewicz K."/>
            <person name="Wedrychowicz H."/>
        </authorList>
    </citation>
    <scope>NUCLEOTIDE SEQUENCE [LARGE SCALE GENOMIC DNA]</scope>
    <source>
        <strain evidence="2 3">KHT3</strain>
    </source>
</reference>
<organism evidence="2 3">
    <name type="scientific">Xylanibacter ruminicola</name>
    <name type="common">Prevotella ruminicola</name>
    <dbReference type="NCBI Taxonomy" id="839"/>
    <lineage>
        <taxon>Bacteria</taxon>
        <taxon>Pseudomonadati</taxon>
        <taxon>Bacteroidota</taxon>
        <taxon>Bacteroidia</taxon>
        <taxon>Bacteroidales</taxon>
        <taxon>Prevotellaceae</taxon>
        <taxon>Xylanibacter</taxon>
    </lineage>
</organism>
<dbReference type="Proteomes" id="UP000184130">
    <property type="component" value="Unassembled WGS sequence"/>
</dbReference>
<dbReference type="PANTHER" id="PTHR13696">
    <property type="entry name" value="P-LOOP CONTAINING NUCLEOSIDE TRIPHOSPHATE HYDROLASE"/>
    <property type="match status" value="1"/>
</dbReference>
<protein>
    <submittedName>
        <fullName evidence="2">Chromosome partitioning protein</fullName>
    </submittedName>
</protein>
<dbReference type="Gene3D" id="3.40.50.300">
    <property type="entry name" value="P-loop containing nucleotide triphosphate hydrolases"/>
    <property type="match status" value="1"/>
</dbReference>
<dbReference type="SUPFAM" id="SSF52540">
    <property type="entry name" value="P-loop containing nucleoside triphosphate hydrolases"/>
    <property type="match status" value="1"/>
</dbReference>